<dbReference type="Gene3D" id="3.30.70.250">
    <property type="entry name" value="Malonyl-CoA ACP transacylase, ACP-binding"/>
    <property type="match status" value="1"/>
</dbReference>
<dbReference type="Gene3D" id="3.40.50.720">
    <property type="entry name" value="NAD(P)-binding Rossmann-like Domain"/>
    <property type="match status" value="1"/>
</dbReference>
<dbReference type="InterPro" id="IPR036291">
    <property type="entry name" value="NAD(P)-bd_dom_sf"/>
</dbReference>
<dbReference type="SUPFAM" id="SSF52151">
    <property type="entry name" value="FabD/lysophospholipase-like"/>
    <property type="match status" value="1"/>
</dbReference>
<dbReference type="InterPro" id="IPR014031">
    <property type="entry name" value="Ketoacyl_synth_C"/>
</dbReference>
<dbReference type="SUPFAM" id="SSF51735">
    <property type="entry name" value="NAD(P)-binding Rossmann-fold domains"/>
    <property type="match status" value="2"/>
</dbReference>
<dbReference type="SMART" id="SM00823">
    <property type="entry name" value="PKS_PP"/>
    <property type="match status" value="1"/>
</dbReference>
<accession>A0ABR7L476</accession>
<dbReference type="PROSITE" id="PS52004">
    <property type="entry name" value="KS3_2"/>
    <property type="match status" value="1"/>
</dbReference>
<dbReference type="SUPFAM" id="SSF53901">
    <property type="entry name" value="Thiolase-like"/>
    <property type="match status" value="1"/>
</dbReference>
<dbReference type="InterPro" id="IPR014030">
    <property type="entry name" value="Ketoacyl_synth_N"/>
</dbReference>
<evidence type="ECO:0000256" key="1">
    <source>
        <dbReference type="ARBA" id="ARBA00001957"/>
    </source>
</evidence>
<dbReference type="Pfam" id="PF00109">
    <property type="entry name" value="ketoacyl-synt"/>
    <property type="match status" value="1"/>
</dbReference>
<dbReference type="InterPro" id="IPR001227">
    <property type="entry name" value="Ac_transferase_dom_sf"/>
</dbReference>
<dbReference type="Proteomes" id="UP000734823">
    <property type="component" value="Unassembled WGS sequence"/>
</dbReference>
<feature type="domain" description="Ketosynthase family 3 (KS3)" evidence="9">
    <location>
        <begin position="33"/>
        <end position="457"/>
    </location>
</feature>
<dbReference type="Pfam" id="PF00698">
    <property type="entry name" value="Acyl_transf_1"/>
    <property type="match status" value="1"/>
</dbReference>
<name>A0ABR7L476_9PSEU</name>
<dbReference type="InterPro" id="IPR009081">
    <property type="entry name" value="PP-bd_ACP"/>
</dbReference>
<keyword evidence="7" id="KW-0012">Acyltransferase</keyword>
<dbReference type="InterPro" id="IPR018201">
    <property type="entry name" value="Ketoacyl_synth_AS"/>
</dbReference>
<dbReference type="InterPro" id="IPR020841">
    <property type="entry name" value="PKS_Beta-ketoAc_synthase_dom"/>
</dbReference>
<dbReference type="InterPro" id="IPR016035">
    <property type="entry name" value="Acyl_Trfase/lysoPLipase"/>
</dbReference>
<evidence type="ECO:0000256" key="7">
    <source>
        <dbReference type="ARBA" id="ARBA00023315"/>
    </source>
</evidence>
<dbReference type="SMART" id="SM01294">
    <property type="entry name" value="PKS_PP_betabranch"/>
    <property type="match status" value="1"/>
</dbReference>
<dbReference type="RefSeq" id="WP_187219892.1">
    <property type="nucleotide sequence ID" value="NZ_JABVED010000004.1"/>
</dbReference>
<dbReference type="InterPro" id="IPR057326">
    <property type="entry name" value="KR_dom"/>
</dbReference>
<dbReference type="SUPFAM" id="SSF47336">
    <property type="entry name" value="ACP-like"/>
    <property type="match status" value="1"/>
</dbReference>
<dbReference type="EMBL" id="JABVED010000004">
    <property type="protein sequence ID" value="MBC6447372.1"/>
    <property type="molecule type" value="Genomic_DNA"/>
</dbReference>
<dbReference type="Pfam" id="PF08659">
    <property type="entry name" value="KR"/>
    <property type="match status" value="1"/>
</dbReference>
<dbReference type="PROSITE" id="PS00606">
    <property type="entry name" value="KS3_1"/>
    <property type="match status" value="1"/>
</dbReference>
<dbReference type="SMART" id="SM00822">
    <property type="entry name" value="PKS_KR"/>
    <property type="match status" value="1"/>
</dbReference>
<evidence type="ECO:0000259" key="8">
    <source>
        <dbReference type="PROSITE" id="PS50075"/>
    </source>
</evidence>
<dbReference type="InterPro" id="IPR050091">
    <property type="entry name" value="PKS_NRPS_Biosynth_Enz"/>
</dbReference>
<dbReference type="Gene3D" id="3.40.366.10">
    <property type="entry name" value="Malonyl-Coenzyme A Acyl Carrier Protein, domain 2"/>
    <property type="match status" value="1"/>
</dbReference>
<keyword evidence="5" id="KW-0045">Antibiotic biosynthesis</keyword>
<dbReference type="CDD" id="cd00833">
    <property type="entry name" value="PKS"/>
    <property type="match status" value="1"/>
</dbReference>
<keyword evidence="2" id="KW-0596">Phosphopantetheine</keyword>
<comment type="cofactor">
    <cofactor evidence="1">
        <name>pantetheine 4'-phosphate</name>
        <dbReference type="ChEBI" id="CHEBI:47942"/>
    </cofactor>
</comment>
<dbReference type="SMART" id="SM00825">
    <property type="entry name" value="PKS_KS"/>
    <property type="match status" value="1"/>
</dbReference>
<dbReference type="Gene3D" id="1.10.1200.10">
    <property type="entry name" value="ACP-like"/>
    <property type="match status" value="1"/>
</dbReference>
<keyword evidence="3" id="KW-0597">Phosphoprotein</keyword>
<comment type="caution">
    <text evidence="10">The sequence shown here is derived from an EMBL/GenBank/DDBJ whole genome shotgun (WGS) entry which is preliminary data.</text>
</comment>
<dbReference type="InterPro" id="IPR013968">
    <property type="entry name" value="PKS_KR"/>
</dbReference>
<dbReference type="Pfam" id="PF00550">
    <property type="entry name" value="PP-binding"/>
    <property type="match status" value="1"/>
</dbReference>
<dbReference type="SUPFAM" id="SSF55048">
    <property type="entry name" value="Probable ACP-binding domain of malonyl-CoA ACP transacylase"/>
    <property type="match status" value="1"/>
</dbReference>
<evidence type="ECO:0000259" key="9">
    <source>
        <dbReference type="PROSITE" id="PS52004"/>
    </source>
</evidence>
<dbReference type="InterPro" id="IPR006162">
    <property type="entry name" value="Ppantetheine_attach_site"/>
</dbReference>
<reference evidence="10 11" key="1">
    <citation type="submission" date="2020-06" db="EMBL/GenBank/DDBJ databases">
        <title>Actinokineospora xiongansis sp. nov., isolated from soil of Baiyangdian.</title>
        <authorList>
            <person name="Zhang X."/>
        </authorList>
    </citation>
    <scope>NUCLEOTIDE SEQUENCE [LARGE SCALE GENOMIC DNA]</scope>
    <source>
        <strain evidence="10 11">HBU206404</strain>
    </source>
</reference>
<dbReference type="InterPro" id="IPR020806">
    <property type="entry name" value="PKS_PP-bd"/>
</dbReference>
<dbReference type="Pfam" id="PF02801">
    <property type="entry name" value="Ketoacyl-synt_C"/>
    <property type="match status" value="1"/>
</dbReference>
<sequence length="1546" mass="162744">MATEDKLRDYLKRATVELTDARRRIAELEEGGQEPIAITGMACRYPGGGDTVDGFWDLLRDGRTGVVEVPPARWDIDDYYDEDRSVTGGVYTRHGSFLPDVAGWDAEFFGLSPREALRMDPQQRLLMELVWEGFENAGIAPPRVAGSRTAVMVGFMDTVQYGRLQTERHGPGVAADPYFGQGVSASVVAGRLAYHYDLRGPAVTLDTACSSSLVGVHLAAQALRRGECDLAVAAGAFLIMQPDTFVQACATSMLAPDGRCKTFDSAADGYVMGEGGGVVVLERLSSALRNGRRIRAVLRGSAVNQDGRSNGLTAPSRGAQADVIGRALAAARVSPDEVAFVEAHGSGTQLGDAIELAALHDVFGGRRAERPLHVGAVKTNIGHTQSAAGVAGLIKAVLAVEHGELPANLHTADPAGAIPADGTVRPATAPVPLDGDVIAGVSSFGWSGTNAHLVLQTAPAERAAEGGRAAAYALTVSAATPAALRAQAERLAERLRAEPGLDLADVAHTLTVGRAEHDYRRALVCSDTAAAARGLTAESTAVDARRAKGRPKVAFLLPGVGDQYPGLGRELYRTEPGYAAAVDRCVEIVERQSGIDLRPLLFPADDRAAAGFAAMVGRVGAEDDPSHRAELAHPFLFTVEYALATLLGQWGVRPDVLVGYSLGEYVAACLAGVFSLDDALRVVVERARLIAEAPAGAMVAVAAGETEVRAVIAAADVDVAALNGPSMTVLSGGAAEIEAVTAKLAAAGLVARPLRTAHAFHSSLLEPARDKLAALVDSVARHAPTTPVVSNRTGAVLTAAEATSRDYWADHLISPVRFADSVAHCLAEGVDVFVELGAGQTLGGLVRQHPTAGVDSVGTLPAHWVAADRADDRAELLAACGRLWESGVGVDWAATHQGAAKIVSLPSYPFQRTAFWPEQQVDVVAQALPSRPADLCYAPTWRHDPDRALSTLDLPGPLVVFTDGVLGSALADLAAAGDRQVVEVVAGTELRRDGRRLVIDPTNPEHYREVFACLDDGPVGVAHLWSLLADSGSDSGSDTGSDTGSDAIRYGFDSLLLAAQAFGDLPGRPGVRLLTVSQGAAEILGADAHAPWRAIVHGLGRVVRHEYAGLTWHGVDIDVDVDADATAGQLAHELMADRADVVGWRRGRRWLSDWTQLSTVDSKEPVWRPDGVYLITGGTRGLGMALARHLVKAGVRNLALLNRSGRADVTDLQAAGARVLLLAADAGVPDQLRAALRACRDHFGTLTGVVHAAGAPAGGMVARRTVEDARKVLAPKVSAMGPLAELVGPDTPVDERPELLVLYSSAVTAFGGIGEGDYCAANTVLDAYGAALSATAESTKVVTVAWGPWQHDDWQTEGVGNGLADKAREYRRKWGFADEAGCAFLDDIIRTGHGQVVAVRQPMREALRDWSAMLDIDALAGAGAAKPANERFPRPRLRTEFVAPRTELETRIADVWGGFLGIDRVGVHDPFFDLGGNSLVGMAMVHAVEKLIDTPIAPAVLFEHPTIAQFAAALAPDGAARAATDLLTTSSARGQRRRRARPGTRK</sequence>
<proteinExistence type="predicted"/>
<organism evidence="10 11">
    <name type="scientific">Actinokineospora xionganensis</name>
    <dbReference type="NCBI Taxonomy" id="2684470"/>
    <lineage>
        <taxon>Bacteria</taxon>
        <taxon>Bacillati</taxon>
        <taxon>Actinomycetota</taxon>
        <taxon>Actinomycetes</taxon>
        <taxon>Pseudonocardiales</taxon>
        <taxon>Pseudonocardiaceae</taxon>
        <taxon>Actinokineospora</taxon>
    </lineage>
</organism>
<dbReference type="PANTHER" id="PTHR43775:SF51">
    <property type="entry name" value="INACTIVE PHENOLPHTHIOCEROL SYNTHESIS POLYKETIDE SYNTHASE TYPE I PKS1-RELATED"/>
    <property type="match status" value="1"/>
</dbReference>
<dbReference type="InterPro" id="IPR016036">
    <property type="entry name" value="Malonyl_transacylase_ACP-bd"/>
</dbReference>
<dbReference type="InterPro" id="IPR036736">
    <property type="entry name" value="ACP-like_sf"/>
</dbReference>
<evidence type="ECO:0000256" key="6">
    <source>
        <dbReference type="ARBA" id="ARBA00023268"/>
    </source>
</evidence>
<gene>
    <name evidence="10" type="ORF">GPZ80_09345</name>
</gene>
<dbReference type="Gene3D" id="3.30.70.3290">
    <property type="match status" value="1"/>
</dbReference>
<dbReference type="PROSITE" id="PS00012">
    <property type="entry name" value="PHOSPHOPANTETHEINE"/>
    <property type="match status" value="1"/>
</dbReference>
<dbReference type="InterPro" id="IPR015083">
    <property type="entry name" value="NorB/c/GfsB-D-like_docking"/>
</dbReference>
<keyword evidence="11" id="KW-1185">Reference proteome</keyword>
<dbReference type="Pfam" id="PF08990">
    <property type="entry name" value="Docking"/>
    <property type="match status" value="1"/>
</dbReference>
<dbReference type="PANTHER" id="PTHR43775">
    <property type="entry name" value="FATTY ACID SYNTHASE"/>
    <property type="match status" value="1"/>
</dbReference>
<feature type="domain" description="Carrier" evidence="8">
    <location>
        <begin position="1443"/>
        <end position="1518"/>
    </location>
</feature>
<evidence type="ECO:0000313" key="10">
    <source>
        <dbReference type="EMBL" id="MBC6447372.1"/>
    </source>
</evidence>
<evidence type="ECO:0000256" key="2">
    <source>
        <dbReference type="ARBA" id="ARBA00022450"/>
    </source>
</evidence>
<evidence type="ECO:0000256" key="5">
    <source>
        <dbReference type="ARBA" id="ARBA00023194"/>
    </source>
</evidence>
<keyword evidence="4" id="KW-0808">Transferase</keyword>
<dbReference type="SMART" id="SM00827">
    <property type="entry name" value="PKS_AT"/>
    <property type="match status" value="1"/>
</dbReference>
<dbReference type="InterPro" id="IPR036299">
    <property type="entry name" value="Polyketide_synth_docking_sf"/>
</dbReference>
<evidence type="ECO:0000256" key="4">
    <source>
        <dbReference type="ARBA" id="ARBA00022679"/>
    </source>
</evidence>
<evidence type="ECO:0000313" key="11">
    <source>
        <dbReference type="Proteomes" id="UP000734823"/>
    </source>
</evidence>
<dbReference type="InterPro" id="IPR016039">
    <property type="entry name" value="Thiolase-like"/>
</dbReference>
<dbReference type="SUPFAM" id="SSF101173">
    <property type="entry name" value="Docking domain B of the erythromycin polyketide synthase (DEBS)"/>
    <property type="match status" value="1"/>
</dbReference>
<evidence type="ECO:0000256" key="3">
    <source>
        <dbReference type="ARBA" id="ARBA00022553"/>
    </source>
</evidence>
<dbReference type="Pfam" id="PF22621">
    <property type="entry name" value="CurL-like_PKS_C"/>
    <property type="match status" value="1"/>
</dbReference>
<dbReference type="InterPro" id="IPR014043">
    <property type="entry name" value="Acyl_transferase_dom"/>
</dbReference>
<dbReference type="PROSITE" id="PS50075">
    <property type="entry name" value="CARRIER"/>
    <property type="match status" value="1"/>
</dbReference>
<keyword evidence="6" id="KW-0511">Multifunctional enzyme</keyword>
<dbReference type="Gene3D" id="3.40.47.10">
    <property type="match status" value="1"/>
</dbReference>
<protein>
    <submittedName>
        <fullName evidence="10">SDR family NAD(P)-dependent oxidoreductase</fullName>
    </submittedName>
</protein>